<name>A0A4R7Z602_9FIRM</name>
<reference evidence="2 3" key="1">
    <citation type="submission" date="2019-03" db="EMBL/GenBank/DDBJ databases">
        <title>Subsurface microbial communities from deep shales in Ohio and West Virginia, USA.</title>
        <authorList>
            <person name="Wrighton K."/>
        </authorList>
    </citation>
    <scope>NUCLEOTIDE SEQUENCE [LARGE SCALE GENOMIC DNA]</scope>
    <source>
        <strain evidence="2 3">MSL9.2</strain>
    </source>
</reference>
<comment type="caution">
    <text evidence="2">The sequence shown here is derived from an EMBL/GenBank/DDBJ whole genome shotgun (WGS) entry which is preliminary data.</text>
</comment>
<dbReference type="EMBL" id="SODA01000004">
    <property type="protein sequence ID" value="TDW06660.1"/>
    <property type="molecule type" value="Genomic_DNA"/>
</dbReference>
<dbReference type="RefSeq" id="WP_111571491.1">
    <property type="nucleotide sequence ID" value="NZ_QLME01000004.1"/>
</dbReference>
<dbReference type="OrthoDB" id="9795418at2"/>
<keyword evidence="1" id="KW-1133">Transmembrane helix</keyword>
<evidence type="ECO:0000313" key="3">
    <source>
        <dbReference type="Proteomes" id="UP000294697"/>
    </source>
</evidence>
<keyword evidence="1" id="KW-0472">Membrane</keyword>
<sequence length="194" mass="21176">MILETKIKKLVIFISLVAIFLSFSLPVFAHRVILYAYVEGNKIIAEGAFGDGSPAKDAEIMVYNKQGELLAEAKTNENGICEIEIPKKTDLEIKMNAGMGHQAEYALSESKLPEINNKDAAASTSKAEVSYNNLSEEKLREVVAEELDKKLTPIKKSIIESNQDSGPGLTEIIGGIGYIFGLMGVASYFKKGKK</sequence>
<organism evidence="2 3">
    <name type="scientific">Halanaerobium saccharolyticum</name>
    <dbReference type="NCBI Taxonomy" id="43595"/>
    <lineage>
        <taxon>Bacteria</taxon>
        <taxon>Bacillati</taxon>
        <taxon>Bacillota</taxon>
        <taxon>Clostridia</taxon>
        <taxon>Halanaerobiales</taxon>
        <taxon>Halanaerobiaceae</taxon>
        <taxon>Halanaerobium</taxon>
    </lineage>
</organism>
<keyword evidence="1" id="KW-0812">Transmembrane</keyword>
<accession>A0A4R7Z602</accession>
<evidence type="ECO:0000256" key="1">
    <source>
        <dbReference type="SAM" id="Phobius"/>
    </source>
</evidence>
<proteinExistence type="predicted"/>
<dbReference type="AlphaFoldDB" id="A0A4R7Z602"/>
<evidence type="ECO:0000313" key="2">
    <source>
        <dbReference type="EMBL" id="TDW06660.1"/>
    </source>
</evidence>
<protein>
    <submittedName>
        <fullName evidence="2">Nickel transport protein</fullName>
    </submittedName>
</protein>
<dbReference type="Proteomes" id="UP000294697">
    <property type="component" value="Unassembled WGS sequence"/>
</dbReference>
<gene>
    <name evidence="2" type="ORF">C8C77_10449</name>
</gene>
<feature type="transmembrane region" description="Helical" evidence="1">
    <location>
        <begin position="172"/>
        <end position="189"/>
    </location>
</feature>